<comment type="subcellular location">
    <subcellularLocation>
        <location evidence="2">Chromosome</location>
        <location evidence="2">Centromere</location>
    </subcellularLocation>
    <subcellularLocation>
        <location evidence="1">Nucleus</location>
    </subcellularLocation>
</comment>
<feature type="region of interest" description="Disordered" evidence="8">
    <location>
        <begin position="1"/>
        <end position="39"/>
    </location>
</feature>
<dbReference type="OMA" id="TIDANDC"/>
<dbReference type="GO" id="GO:0005634">
    <property type="term" value="C:nucleus"/>
    <property type="evidence" value="ECO:0007669"/>
    <property type="project" value="UniProtKB-SubCell"/>
</dbReference>
<protein>
    <recommendedName>
        <fullName evidence="4">Centromere protein L</fullName>
    </recommendedName>
</protein>
<evidence type="ECO:0000313" key="10">
    <source>
        <dbReference type="Proteomes" id="UP000027135"/>
    </source>
</evidence>
<dbReference type="PANTHER" id="PTHR31740">
    <property type="entry name" value="CENTROMERE PROTEIN L"/>
    <property type="match status" value="1"/>
</dbReference>
<reference evidence="9 10" key="1">
    <citation type="journal article" date="2014" name="Nat. Commun.">
        <title>Molecular traces of alternative social organization in a termite genome.</title>
        <authorList>
            <person name="Terrapon N."/>
            <person name="Li C."/>
            <person name="Robertson H.M."/>
            <person name="Ji L."/>
            <person name="Meng X."/>
            <person name="Booth W."/>
            <person name="Chen Z."/>
            <person name="Childers C.P."/>
            <person name="Glastad K.M."/>
            <person name="Gokhale K."/>
            <person name="Gowin J."/>
            <person name="Gronenberg W."/>
            <person name="Hermansen R.A."/>
            <person name="Hu H."/>
            <person name="Hunt B.G."/>
            <person name="Huylmans A.K."/>
            <person name="Khalil S.M."/>
            <person name="Mitchell R.D."/>
            <person name="Munoz-Torres M.C."/>
            <person name="Mustard J.A."/>
            <person name="Pan H."/>
            <person name="Reese J.T."/>
            <person name="Scharf M.E."/>
            <person name="Sun F."/>
            <person name="Vogel H."/>
            <person name="Xiao J."/>
            <person name="Yang W."/>
            <person name="Yang Z."/>
            <person name="Yang Z."/>
            <person name="Zhou J."/>
            <person name="Zhu J."/>
            <person name="Brent C.S."/>
            <person name="Elsik C.G."/>
            <person name="Goodisman M.A."/>
            <person name="Liberles D.A."/>
            <person name="Roe R.M."/>
            <person name="Vargo E.L."/>
            <person name="Vilcinskas A."/>
            <person name="Wang J."/>
            <person name="Bornberg-Bauer E."/>
            <person name="Korb J."/>
            <person name="Zhang G."/>
            <person name="Liebig J."/>
        </authorList>
    </citation>
    <scope>NUCLEOTIDE SEQUENCE [LARGE SCALE GENOMIC DNA]</scope>
    <source>
        <tissue evidence="9">Whole organism</tissue>
    </source>
</reference>
<organism evidence="9 10">
    <name type="scientific">Zootermopsis nevadensis</name>
    <name type="common">Dampwood termite</name>
    <dbReference type="NCBI Taxonomy" id="136037"/>
    <lineage>
        <taxon>Eukaryota</taxon>
        <taxon>Metazoa</taxon>
        <taxon>Ecdysozoa</taxon>
        <taxon>Arthropoda</taxon>
        <taxon>Hexapoda</taxon>
        <taxon>Insecta</taxon>
        <taxon>Pterygota</taxon>
        <taxon>Neoptera</taxon>
        <taxon>Polyneoptera</taxon>
        <taxon>Dictyoptera</taxon>
        <taxon>Blattodea</taxon>
        <taxon>Blattoidea</taxon>
        <taxon>Termitoidae</taxon>
        <taxon>Termopsidae</taxon>
        <taxon>Zootermopsis</taxon>
    </lineage>
</organism>
<evidence type="ECO:0000256" key="2">
    <source>
        <dbReference type="ARBA" id="ARBA00004584"/>
    </source>
</evidence>
<dbReference type="Proteomes" id="UP000027135">
    <property type="component" value="Unassembled WGS sequence"/>
</dbReference>
<dbReference type="InParanoid" id="A0A067QX65"/>
<sequence>MSTPHSSTKRQRLSEKLHTPRSVFGIRNKKKEETEPGNDLQVQYTIQPERLYSNFHDSDSDDEDYDGLEDLTGKTWKVFRVSPLHNFEYTTVRMKQYSLRLREGLTTLLMDSTNDAHYDVNFSVAEGLAQTQNDNEAVKITVNMKKNNGENVRSKHYIGFLVCRGASKALGEEATIHLPLLLCSGTVRTTKSIHHLLRKFFDCSIDAYQITQEDLAWLCALQADEKDTRKGASQVEMTFSFPQLSVRNRIQFKIPLTSVKYLWKSIHDYNSEYASFEEVSRFYEALQQQLARVYEFNIEKGQLMRIKTPTLTISNETKLMAKTGRVLNYVLKFLYEGSAVIDTCAPTLSVEPD</sequence>
<gene>
    <name evidence="9" type="ORF">L798_00990</name>
</gene>
<name>A0A067QX65_ZOONE</name>
<evidence type="ECO:0000256" key="5">
    <source>
        <dbReference type="ARBA" id="ARBA00022454"/>
    </source>
</evidence>
<evidence type="ECO:0000256" key="7">
    <source>
        <dbReference type="ARBA" id="ARBA00023328"/>
    </source>
</evidence>
<dbReference type="AlphaFoldDB" id="A0A067QX65"/>
<evidence type="ECO:0000256" key="8">
    <source>
        <dbReference type="SAM" id="MobiDB-lite"/>
    </source>
</evidence>
<dbReference type="EMBL" id="KK853253">
    <property type="protein sequence ID" value="KDR09309.1"/>
    <property type="molecule type" value="Genomic_DNA"/>
</dbReference>
<evidence type="ECO:0000313" key="9">
    <source>
        <dbReference type="EMBL" id="KDR09309.1"/>
    </source>
</evidence>
<dbReference type="PANTHER" id="PTHR31740:SF2">
    <property type="entry name" value="CENTROMERE PROTEIN L"/>
    <property type="match status" value="1"/>
</dbReference>
<evidence type="ECO:0000256" key="1">
    <source>
        <dbReference type="ARBA" id="ARBA00004123"/>
    </source>
</evidence>
<comment type="similarity">
    <text evidence="3">Belongs to the CENP-L/IML3 family.</text>
</comment>
<dbReference type="GO" id="GO:0000775">
    <property type="term" value="C:chromosome, centromeric region"/>
    <property type="evidence" value="ECO:0007669"/>
    <property type="project" value="UniProtKB-SubCell"/>
</dbReference>
<evidence type="ECO:0000256" key="6">
    <source>
        <dbReference type="ARBA" id="ARBA00023242"/>
    </source>
</evidence>
<keyword evidence="6" id="KW-0539">Nucleus</keyword>
<dbReference type="Pfam" id="PF13092">
    <property type="entry name" value="CENP-L"/>
    <property type="match status" value="1"/>
</dbReference>
<dbReference type="InterPro" id="IPR025204">
    <property type="entry name" value="CENP-L"/>
</dbReference>
<dbReference type="eggNOG" id="ENOG502TBCZ">
    <property type="taxonomic scope" value="Eukaryota"/>
</dbReference>
<dbReference type="OrthoDB" id="8184473at2759"/>
<dbReference type="STRING" id="136037.A0A067QX65"/>
<proteinExistence type="inferred from homology"/>
<evidence type="ECO:0000256" key="3">
    <source>
        <dbReference type="ARBA" id="ARBA00011060"/>
    </source>
</evidence>
<keyword evidence="7" id="KW-0137">Centromere</keyword>
<keyword evidence="5" id="KW-0158">Chromosome</keyword>
<accession>A0A067QX65</accession>
<keyword evidence="10" id="KW-1185">Reference proteome</keyword>
<evidence type="ECO:0000256" key="4">
    <source>
        <dbReference type="ARBA" id="ARBA00016380"/>
    </source>
</evidence>